<protein>
    <submittedName>
        <fullName evidence="1">Uncharacterized protein</fullName>
    </submittedName>
</protein>
<dbReference type="EMBL" id="JAIWYP010000010">
    <property type="protein sequence ID" value="KAH3750272.1"/>
    <property type="molecule type" value="Genomic_DNA"/>
</dbReference>
<evidence type="ECO:0000313" key="2">
    <source>
        <dbReference type="Proteomes" id="UP000828390"/>
    </source>
</evidence>
<name>A0A9D4DIK0_DREPO</name>
<comment type="caution">
    <text evidence="1">The sequence shown here is derived from an EMBL/GenBank/DDBJ whole genome shotgun (WGS) entry which is preliminary data.</text>
</comment>
<accession>A0A9D4DIK0</accession>
<dbReference type="Proteomes" id="UP000828390">
    <property type="component" value="Unassembled WGS sequence"/>
</dbReference>
<organism evidence="1 2">
    <name type="scientific">Dreissena polymorpha</name>
    <name type="common">Zebra mussel</name>
    <name type="synonym">Mytilus polymorpha</name>
    <dbReference type="NCBI Taxonomy" id="45954"/>
    <lineage>
        <taxon>Eukaryota</taxon>
        <taxon>Metazoa</taxon>
        <taxon>Spiralia</taxon>
        <taxon>Lophotrochozoa</taxon>
        <taxon>Mollusca</taxon>
        <taxon>Bivalvia</taxon>
        <taxon>Autobranchia</taxon>
        <taxon>Heteroconchia</taxon>
        <taxon>Euheterodonta</taxon>
        <taxon>Imparidentia</taxon>
        <taxon>Neoheterodontei</taxon>
        <taxon>Myida</taxon>
        <taxon>Dreissenoidea</taxon>
        <taxon>Dreissenidae</taxon>
        <taxon>Dreissena</taxon>
    </lineage>
</organism>
<dbReference type="AlphaFoldDB" id="A0A9D4DIK0"/>
<evidence type="ECO:0000313" key="1">
    <source>
        <dbReference type="EMBL" id="KAH3750272.1"/>
    </source>
</evidence>
<reference evidence="1" key="1">
    <citation type="journal article" date="2019" name="bioRxiv">
        <title>The Genome of the Zebra Mussel, Dreissena polymorpha: A Resource for Invasive Species Research.</title>
        <authorList>
            <person name="McCartney M.A."/>
            <person name="Auch B."/>
            <person name="Kono T."/>
            <person name="Mallez S."/>
            <person name="Zhang Y."/>
            <person name="Obille A."/>
            <person name="Becker A."/>
            <person name="Abrahante J.E."/>
            <person name="Garbe J."/>
            <person name="Badalamenti J.P."/>
            <person name="Herman A."/>
            <person name="Mangelson H."/>
            <person name="Liachko I."/>
            <person name="Sullivan S."/>
            <person name="Sone E.D."/>
            <person name="Koren S."/>
            <person name="Silverstein K.A.T."/>
            <person name="Beckman K.B."/>
            <person name="Gohl D.M."/>
        </authorList>
    </citation>
    <scope>NUCLEOTIDE SEQUENCE</scope>
    <source>
        <strain evidence="1">Duluth1</strain>
        <tissue evidence="1">Whole animal</tissue>
    </source>
</reference>
<sequence>MQNRNDMKTDLTKLSLPCTYMPRAYPRAASGYGSGTRAGADSFTGAVSAADLLRNLAIGWDSFTGAGSTVPRIPRPSHFISAKAILAKGRDRIGDSKERQLCVEIGANHVS</sequence>
<keyword evidence="2" id="KW-1185">Reference proteome</keyword>
<proteinExistence type="predicted"/>
<reference evidence="1" key="2">
    <citation type="submission" date="2020-11" db="EMBL/GenBank/DDBJ databases">
        <authorList>
            <person name="McCartney M.A."/>
            <person name="Auch B."/>
            <person name="Kono T."/>
            <person name="Mallez S."/>
            <person name="Becker A."/>
            <person name="Gohl D.M."/>
            <person name="Silverstein K.A.T."/>
            <person name="Koren S."/>
            <person name="Bechman K.B."/>
            <person name="Herman A."/>
            <person name="Abrahante J.E."/>
            <person name="Garbe J."/>
        </authorList>
    </citation>
    <scope>NUCLEOTIDE SEQUENCE</scope>
    <source>
        <strain evidence="1">Duluth1</strain>
        <tissue evidence="1">Whole animal</tissue>
    </source>
</reference>
<gene>
    <name evidence="1" type="ORF">DPMN_184792</name>
</gene>